<evidence type="ECO:0000313" key="7">
    <source>
        <dbReference type="EMBL" id="NDL60397.1"/>
    </source>
</evidence>
<dbReference type="Gene3D" id="1.25.40.10">
    <property type="entry name" value="Tetratricopeptide repeat domain"/>
    <property type="match status" value="3"/>
</dbReference>
<dbReference type="PANTHER" id="PTHR35807:SF1">
    <property type="entry name" value="TRANSCRIPTIONAL REGULATOR REDD"/>
    <property type="match status" value="1"/>
</dbReference>
<dbReference type="InterPro" id="IPR016032">
    <property type="entry name" value="Sig_transdc_resp-reg_C-effctor"/>
</dbReference>
<evidence type="ECO:0000256" key="4">
    <source>
        <dbReference type="ARBA" id="ARBA00023163"/>
    </source>
</evidence>
<evidence type="ECO:0000256" key="1">
    <source>
        <dbReference type="ARBA" id="ARBA00005820"/>
    </source>
</evidence>
<dbReference type="GO" id="GO:0000160">
    <property type="term" value="P:phosphorelay signal transduction system"/>
    <property type="evidence" value="ECO:0007669"/>
    <property type="project" value="InterPro"/>
</dbReference>
<comment type="similarity">
    <text evidence="1">Belongs to the AfsR/DnrI/RedD regulatory family.</text>
</comment>
<reference evidence="7 8" key="1">
    <citation type="submission" date="2019-11" db="EMBL/GenBank/DDBJ databases">
        <authorList>
            <person name="Li X.-J."/>
            <person name="Feng X.-M."/>
        </authorList>
    </citation>
    <scope>NUCLEOTIDE SEQUENCE [LARGE SCALE GENOMIC DNA]</scope>
    <source>
        <strain evidence="7 8">XMNu-373</strain>
    </source>
</reference>
<dbReference type="InterPro" id="IPR001867">
    <property type="entry name" value="OmpR/PhoB-type_DNA-bd"/>
</dbReference>
<dbReference type="EMBL" id="WLZY01000011">
    <property type="protein sequence ID" value="NDL60397.1"/>
    <property type="molecule type" value="Genomic_DNA"/>
</dbReference>
<dbReference type="InterPro" id="IPR036388">
    <property type="entry name" value="WH-like_DNA-bd_sf"/>
</dbReference>
<sequence length="1165" mass="125848">MEPAWQPGISTGAVPPAAEQTAAPQFRVLGPLEIRVSDATLDLRGERPRRLLAKLLLTPGQVVSVGSLIDAVWDEYPPASAEVTLRSHVASLRRTIRASGVEASIVNRPPGYVLQTGPEPIDAHHFERGVTAGKAALERGEAEAAANILRVALGLWRGPLLQDLGALRFAEAEAARLQELWLSAVEARVDADLALGRHRDVVGELETLVDAYPFREQLSSQLMLALYRSDRQTEALAVYRQVRQRLIDELGLEPASSLAELEAAILRHDPALLTSRPYTPITLLDVARRQPMIGRTDEMAQLRALWRATRANASQLVLLSGEAGVGKTRLAAEMAAEAASDGAIVLLGHCDQAAPIPYAPLTDAFHANTEVGDALAQAPARLQRVLAGLVRRPVESHDGGEQDPDEQHEGQAAIFAAVADLLRSVTTRAPTLFVIEDGEALDGSSARLLRHLVRHLPARLLLLLCFRDPPGSRHAPLRELLADTERTGVATRAMLSPLTERELAAVVGTWTGTSPSPDVVHALWSSTGGNPFYARAVVDDVMAKGDIDDATEFVWHVPTSVRDVLRDRLGRLSPVAQDVVASAAVLGGEVEVGLLAAVANRSGSEFDAALQETAGAGWLVESVRAWDVGYAFRHALMREAIHVDLPAPYRQRLHLRAAQALERAGFRRPADVAAAAVHLRSAGSLGDRERAAALSLQAADATARLYAWDEAVAHAEAAVSILDGIDAPPAVRADAAQRAAELLTTSTIDLSRAVRYFESALSLYQEVGDQAAVAAIRSRLGYVLSLHHSVMDVPTALENFAAAADVVTNGEAAFDVQYGTALASLFGLQTQSGLVASARAMEIARNLERRDLAARVRATEACHVFSAGGIAHAYTLIDEAWEVIRDVGDPWLAWDVATAGAMLASIFLLDPESSRTWCHRAFSQPRFDSLVLPRQGMTDQLVYALAIQGDLEAARQRAAVLPGDAVSRRHLLLIDGDWEAAEQSWSAALDHDLSHGDMLNAVFNAYWAGQARWLLGHPSAVDALSQALELCVPGPYLPAELMVRGEMTRYVAARGDVDDALTHLARCDEICAAGEDWRGRAGHVELARGAVAAAQGEHDRADAAYREALDVFSTFELPWWRAETLLGWARCLDGADRPADAYAKRRAARAIYDQLSAHNRWHHRQ</sequence>
<gene>
    <name evidence="7" type="ORF">F7O44_25300</name>
</gene>
<evidence type="ECO:0000256" key="3">
    <source>
        <dbReference type="ARBA" id="ARBA00023125"/>
    </source>
</evidence>
<dbReference type="GO" id="GO:0003677">
    <property type="term" value="F:DNA binding"/>
    <property type="evidence" value="ECO:0007669"/>
    <property type="project" value="UniProtKB-UniRule"/>
</dbReference>
<dbReference type="SUPFAM" id="SSF48452">
    <property type="entry name" value="TPR-like"/>
    <property type="match status" value="2"/>
</dbReference>
<keyword evidence="2" id="KW-0805">Transcription regulation</keyword>
<accession>A0A7K3MBK3</accession>
<dbReference type="Pfam" id="PF03704">
    <property type="entry name" value="BTAD"/>
    <property type="match status" value="1"/>
</dbReference>
<dbReference type="PANTHER" id="PTHR35807">
    <property type="entry name" value="TRANSCRIPTIONAL REGULATOR REDD-RELATED"/>
    <property type="match status" value="1"/>
</dbReference>
<dbReference type="Pfam" id="PF00486">
    <property type="entry name" value="Trans_reg_C"/>
    <property type="match status" value="1"/>
</dbReference>
<keyword evidence="4" id="KW-0804">Transcription</keyword>
<dbReference type="RefSeq" id="WP_162453098.1">
    <property type="nucleotide sequence ID" value="NZ_WLZY01000011.1"/>
</dbReference>
<name>A0A7K3MBK3_9ACTN</name>
<comment type="caution">
    <text evidence="7">The sequence shown here is derived from an EMBL/GenBank/DDBJ whole genome shotgun (WGS) entry which is preliminary data.</text>
</comment>
<dbReference type="InterPro" id="IPR005158">
    <property type="entry name" value="BTAD"/>
</dbReference>
<dbReference type="AlphaFoldDB" id="A0A7K3MBK3"/>
<evidence type="ECO:0000313" key="8">
    <source>
        <dbReference type="Proteomes" id="UP000460435"/>
    </source>
</evidence>
<proteinExistence type="inferred from homology"/>
<dbReference type="InterPro" id="IPR041664">
    <property type="entry name" value="AAA_16"/>
</dbReference>
<feature type="domain" description="OmpR/PhoB-type" evidence="6">
    <location>
        <begin position="16"/>
        <end position="116"/>
    </location>
</feature>
<evidence type="ECO:0000256" key="5">
    <source>
        <dbReference type="PROSITE-ProRule" id="PRU01091"/>
    </source>
</evidence>
<dbReference type="SMART" id="SM00862">
    <property type="entry name" value="Trans_reg_C"/>
    <property type="match status" value="1"/>
</dbReference>
<dbReference type="CDD" id="cd15831">
    <property type="entry name" value="BTAD"/>
    <property type="match status" value="1"/>
</dbReference>
<keyword evidence="8" id="KW-1185">Reference proteome</keyword>
<dbReference type="Pfam" id="PF13191">
    <property type="entry name" value="AAA_16"/>
    <property type="match status" value="1"/>
</dbReference>
<dbReference type="SUPFAM" id="SSF52540">
    <property type="entry name" value="P-loop containing nucleoside triphosphate hydrolases"/>
    <property type="match status" value="1"/>
</dbReference>
<evidence type="ECO:0000259" key="6">
    <source>
        <dbReference type="PROSITE" id="PS51755"/>
    </source>
</evidence>
<dbReference type="InterPro" id="IPR011990">
    <property type="entry name" value="TPR-like_helical_dom_sf"/>
</dbReference>
<dbReference type="GO" id="GO:0006355">
    <property type="term" value="P:regulation of DNA-templated transcription"/>
    <property type="evidence" value="ECO:0007669"/>
    <property type="project" value="InterPro"/>
</dbReference>
<dbReference type="InterPro" id="IPR051677">
    <property type="entry name" value="AfsR-DnrI-RedD_regulator"/>
</dbReference>
<protein>
    <submittedName>
        <fullName evidence="7">AAA family ATPase</fullName>
    </submittedName>
</protein>
<dbReference type="Proteomes" id="UP000460435">
    <property type="component" value="Unassembled WGS sequence"/>
</dbReference>
<dbReference type="Gene3D" id="3.40.50.300">
    <property type="entry name" value="P-loop containing nucleotide triphosphate hydrolases"/>
    <property type="match status" value="1"/>
</dbReference>
<dbReference type="PROSITE" id="PS51755">
    <property type="entry name" value="OMPR_PHOB"/>
    <property type="match status" value="1"/>
</dbReference>
<feature type="DNA-binding region" description="OmpR/PhoB-type" evidence="5">
    <location>
        <begin position="16"/>
        <end position="116"/>
    </location>
</feature>
<dbReference type="SMART" id="SM01043">
    <property type="entry name" value="BTAD"/>
    <property type="match status" value="1"/>
</dbReference>
<dbReference type="SUPFAM" id="SSF46894">
    <property type="entry name" value="C-terminal effector domain of the bipartite response regulators"/>
    <property type="match status" value="1"/>
</dbReference>
<evidence type="ECO:0000256" key="2">
    <source>
        <dbReference type="ARBA" id="ARBA00023015"/>
    </source>
</evidence>
<keyword evidence="3 5" id="KW-0238">DNA-binding</keyword>
<dbReference type="Gene3D" id="1.10.10.10">
    <property type="entry name" value="Winged helix-like DNA-binding domain superfamily/Winged helix DNA-binding domain"/>
    <property type="match status" value="1"/>
</dbReference>
<organism evidence="7 8">
    <name type="scientific">Phytoactinopolyspora mesophila</name>
    <dbReference type="NCBI Taxonomy" id="2650750"/>
    <lineage>
        <taxon>Bacteria</taxon>
        <taxon>Bacillati</taxon>
        <taxon>Actinomycetota</taxon>
        <taxon>Actinomycetes</taxon>
        <taxon>Jiangellales</taxon>
        <taxon>Jiangellaceae</taxon>
        <taxon>Phytoactinopolyspora</taxon>
    </lineage>
</organism>
<dbReference type="InterPro" id="IPR027417">
    <property type="entry name" value="P-loop_NTPase"/>
</dbReference>